<dbReference type="SUPFAM" id="SSF54637">
    <property type="entry name" value="Thioesterase/thiol ester dehydrase-isomerase"/>
    <property type="match status" value="1"/>
</dbReference>
<organism evidence="1 2">
    <name type="scientific">Candidatus Mancarchaeum acidiphilum</name>
    <dbReference type="NCBI Taxonomy" id="1920749"/>
    <lineage>
        <taxon>Archaea</taxon>
        <taxon>Candidatus Micrarchaeota</taxon>
        <taxon>Candidatus Mancarchaeum</taxon>
    </lineage>
</organism>
<dbReference type="Proteomes" id="UP000197679">
    <property type="component" value="Chromosome"/>
</dbReference>
<dbReference type="KEGG" id="marh:Mia14_0521"/>
<keyword evidence="2" id="KW-1185">Reference proteome</keyword>
<sequence length="139" mass="16441">MYMFKDKVMVYDTDYQGIAHYASYYRFFTDAIEGYKRDVLELQTNTINDSIWFVVVESKAQYHKSLHINDEIYIELYPKLSKSKKALTYELKIKLVNTGELCTEGYLTMVSINHKLWKAVEIPSELLKRIMKSDDKTDE</sequence>
<dbReference type="RefSeq" id="WP_088820088.1">
    <property type="nucleotide sequence ID" value="NZ_CP019964.1"/>
</dbReference>
<dbReference type="OrthoDB" id="42004at2157"/>
<dbReference type="InterPro" id="IPR029069">
    <property type="entry name" value="HotDog_dom_sf"/>
</dbReference>
<evidence type="ECO:0000313" key="1">
    <source>
        <dbReference type="EMBL" id="ASI13834.1"/>
    </source>
</evidence>
<dbReference type="CDD" id="cd00586">
    <property type="entry name" value="4HBT"/>
    <property type="match status" value="1"/>
</dbReference>
<gene>
    <name evidence="1" type="ORF">Mia14_0521</name>
</gene>
<dbReference type="EMBL" id="CP019964">
    <property type="protein sequence ID" value="ASI13834.1"/>
    <property type="molecule type" value="Genomic_DNA"/>
</dbReference>
<name>A0A218NN15_9ARCH</name>
<dbReference type="AlphaFoldDB" id="A0A218NN15"/>
<reference evidence="1 2" key="1">
    <citation type="journal article" date="2017" name="Nat. Commun.">
        <title>'ARMAN' archaea depend on association with euryarchaeal host in culture and in situ.</title>
        <authorList>
            <person name="Golyshina O."/>
            <person name="Toshchakov S."/>
            <person name="Makarova K."/>
            <person name="Gavrilov S."/>
            <person name="Korzhenkov A."/>
            <person name="La Cono V."/>
            <person name="Arcadi E."/>
            <person name="Nechitaylo T."/>
            <person name="Ferrer M."/>
            <person name="Kublanov I."/>
            <person name="Wolf Y."/>
            <person name="Yakimov M."/>
            <person name="Golyshin P."/>
            <person name="Slesarev A."/>
            <person name="Kozyavkin S."/>
        </authorList>
    </citation>
    <scope>NUCLEOTIDE SEQUENCE [LARGE SCALE GENOMIC DNA]</scope>
    <source>
        <strain evidence="1 2">Mia14</strain>
    </source>
</reference>
<dbReference type="GeneID" id="33314078"/>
<evidence type="ECO:0000313" key="2">
    <source>
        <dbReference type="Proteomes" id="UP000197679"/>
    </source>
</evidence>
<dbReference type="Gene3D" id="3.10.129.10">
    <property type="entry name" value="Hotdog Thioesterase"/>
    <property type="match status" value="1"/>
</dbReference>
<protein>
    <submittedName>
        <fullName evidence="1">Thioesterase superfamily enzyme</fullName>
    </submittedName>
</protein>
<dbReference type="Pfam" id="PF13279">
    <property type="entry name" value="4HBT_2"/>
    <property type="match status" value="1"/>
</dbReference>
<proteinExistence type="predicted"/>
<accession>A0A218NN15</accession>